<dbReference type="PANTHER" id="PTHR43513">
    <property type="entry name" value="DIHYDROOROTATE DEHYDROGENASE B (NAD(+)), ELECTRON TRANSFER SUBUNIT"/>
    <property type="match status" value="1"/>
</dbReference>
<dbReference type="Pfam" id="PF00175">
    <property type="entry name" value="NAD_binding_1"/>
    <property type="match status" value="1"/>
</dbReference>
<evidence type="ECO:0000259" key="14">
    <source>
        <dbReference type="PROSITE" id="PS51384"/>
    </source>
</evidence>
<dbReference type="HAMAP" id="MF_01211">
    <property type="entry name" value="DHODB_Fe_S_bind"/>
    <property type="match status" value="1"/>
</dbReference>
<dbReference type="GO" id="GO:0050660">
    <property type="term" value="F:flavin adenine dinucleotide binding"/>
    <property type="evidence" value="ECO:0007669"/>
    <property type="project" value="InterPro"/>
</dbReference>
<dbReference type="GO" id="GO:0016491">
    <property type="term" value="F:oxidoreductase activity"/>
    <property type="evidence" value="ECO:0007669"/>
    <property type="project" value="InterPro"/>
</dbReference>
<reference evidence="15" key="1">
    <citation type="journal article" date="2013" name="PLoS ONE">
        <title>Metagenomic insights into the carbohydrate-active enzymes carried by the microorganisms adhering to solid digesta in the rumen of cows.</title>
        <authorList>
            <person name="Wang L."/>
            <person name="Hatem A."/>
            <person name="Catalyurek U.V."/>
            <person name="Morrison M."/>
            <person name="Yu Z."/>
        </authorList>
    </citation>
    <scope>NUCLEOTIDE SEQUENCE</scope>
</reference>
<proteinExistence type="inferred from homology"/>
<dbReference type="InterPro" id="IPR017927">
    <property type="entry name" value="FAD-bd_FR_type"/>
</dbReference>
<feature type="binding site" evidence="11 13">
    <location>
        <position position="221"/>
    </location>
    <ligand>
        <name>[2Fe-2S] cluster</name>
        <dbReference type="ChEBI" id="CHEBI:190135"/>
    </ligand>
</feature>
<feature type="binding site" evidence="11 13">
    <location>
        <position position="224"/>
    </location>
    <ligand>
        <name>[2Fe-2S] cluster</name>
        <dbReference type="ChEBI" id="CHEBI:190135"/>
    </ligand>
</feature>
<dbReference type="InterPro" id="IPR012165">
    <property type="entry name" value="Cyt_c3_hydrogenase_gsu"/>
</dbReference>
<evidence type="ECO:0000256" key="9">
    <source>
        <dbReference type="ARBA" id="ARBA00023004"/>
    </source>
</evidence>
<dbReference type="InterPro" id="IPR019480">
    <property type="entry name" value="Dihydroorotate_DH_Fe-S-bd"/>
</dbReference>
<comment type="cofactor">
    <cofactor evidence="11">
        <name>[2Fe-2S] cluster</name>
        <dbReference type="ChEBI" id="CHEBI:190135"/>
    </cofactor>
    <text evidence="11">Binds 1 [2Fe-2S] cluster per subunit.</text>
</comment>
<feature type="binding site" evidence="11 13">
    <location>
        <position position="216"/>
    </location>
    <ligand>
        <name>[2Fe-2S] cluster</name>
        <dbReference type="ChEBI" id="CHEBI:190135"/>
    </ligand>
</feature>
<dbReference type="AlphaFoldDB" id="W0FR20"/>
<dbReference type="GO" id="GO:0044205">
    <property type="term" value="P:'de novo' UMP biosynthetic process"/>
    <property type="evidence" value="ECO:0007669"/>
    <property type="project" value="UniProtKB-UniRule"/>
</dbReference>
<keyword evidence="4 11" id="KW-0001">2Fe-2S</keyword>
<comment type="cofactor">
    <cofactor evidence="13">
        <name>[2Fe-2S] cluster</name>
        <dbReference type="ChEBI" id="CHEBI:190135"/>
    </cofactor>
    <text evidence="13">Binds 1 [2Fe-2S] cluster per subunit.</text>
</comment>
<dbReference type="InterPro" id="IPR037117">
    <property type="entry name" value="Dihydroorotate_DH_ele_sf"/>
</dbReference>
<evidence type="ECO:0000256" key="2">
    <source>
        <dbReference type="ARBA" id="ARBA00022448"/>
    </source>
</evidence>
<keyword evidence="10 11" id="KW-0411">Iron-sulfur</keyword>
<dbReference type="PIRSF" id="PIRSF006816">
    <property type="entry name" value="Cyc3_hyd_g"/>
    <property type="match status" value="1"/>
</dbReference>
<dbReference type="InterPro" id="IPR017938">
    <property type="entry name" value="Riboflavin_synthase-like_b-brl"/>
</dbReference>
<organism evidence="15">
    <name type="scientific">uncultured bacterium Contig1500</name>
    <dbReference type="NCBI Taxonomy" id="1393442"/>
    <lineage>
        <taxon>Bacteria</taxon>
        <taxon>environmental samples</taxon>
    </lineage>
</organism>
<dbReference type="InterPro" id="IPR039261">
    <property type="entry name" value="FNR_nucleotide-bd"/>
</dbReference>
<evidence type="ECO:0000256" key="5">
    <source>
        <dbReference type="ARBA" id="ARBA00022723"/>
    </source>
</evidence>
<keyword evidence="5 11" id="KW-0479">Metal-binding</keyword>
<dbReference type="InterPro" id="IPR050353">
    <property type="entry name" value="PyrK_electron_transfer"/>
</dbReference>
<keyword evidence="8 11" id="KW-0249">Electron transport</keyword>
<dbReference type="Gene3D" id="3.40.50.80">
    <property type="entry name" value="Nucleotide-binding domain of ferredoxin-NADP reductase (FNR) module"/>
    <property type="match status" value="1"/>
</dbReference>
<evidence type="ECO:0000256" key="4">
    <source>
        <dbReference type="ARBA" id="ARBA00022714"/>
    </source>
</evidence>
<dbReference type="GO" id="GO:0046872">
    <property type="term" value="F:metal ion binding"/>
    <property type="evidence" value="ECO:0007669"/>
    <property type="project" value="UniProtKB-KW"/>
</dbReference>
<feature type="binding site" evidence="11 12">
    <location>
        <begin position="55"/>
        <end position="58"/>
    </location>
    <ligand>
        <name>FAD</name>
        <dbReference type="ChEBI" id="CHEBI:57692"/>
    </ligand>
</feature>
<evidence type="ECO:0000256" key="6">
    <source>
        <dbReference type="ARBA" id="ARBA00022827"/>
    </source>
</evidence>
<dbReference type="InterPro" id="IPR001433">
    <property type="entry name" value="OxRdtase_FAD/NAD-bd"/>
</dbReference>
<gene>
    <name evidence="11" type="primary">pyrK</name>
</gene>
<dbReference type="PANTHER" id="PTHR43513:SF3">
    <property type="entry name" value="DIHYDROOROTATE DEHYDROGENASE B (NAD(+)), ELECTRON TRANSFER SUBUNIT-RELATED"/>
    <property type="match status" value="1"/>
</dbReference>
<evidence type="ECO:0000313" key="15">
    <source>
        <dbReference type="EMBL" id="AHF25302.1"/>
    </source>
</evidence>
<dbReference type="PRINTS" id="PR00409">
    <property type="entry name" value="PHDIOXRDTASE"/>
</dbReference>
<dbReference type="Pfam" id="PF10418">
    <property type="entry name" value="DHODB_Fe-S_bind"/>
    <property type="match status" value="1"/>
</dbReference>
<evidence type="ECO:0000256" key="1">
    <source>
        <dbReference type="ARBA" id="ARBA00006422"/>
    </source>
</evidence>
<keyword evidence="9 11" id="KW-0408">Iron</keyword>
<evidence type="ECO:0000256" key="3">
    <source>
        <dbReference type="ARBA" id="ARBA00022630"/>
    </source>
</evidence>
<comment type="cofactor">
    <cofactor evidence="11 12">
        <name>FAD</name>
        <dbReference type="ChEBI" id="CHEBI:57692"/>
    </cofactor>
    <text evidence="11 12">Binds 1 FAD per subunit.</text>
</comment>
<evidence type="ECO:0000256" key="10">
    <source>
        <dbReference type="ARBA" id="ARBA00023014"/>
    </source>
</evidence>
<evidence type="ECO:0000256" key="13">
    <source>
        <dbReference type="PIRSR" id="PIRSR006816-2"/>
    </source>
</evidence>
<dbReference type="GO" id="GO:0051537">
    <property type="term" value="F:2 iron, 2 sulfur cluster binding"/>
    <property type="evidence" value="ECO:0007669"/>
    <property type="project" value="UniProtKB-KW"/>
</dbReference>
<dbReference type="Gene3D" id="2.40.30.10">
    <property type="entry name" value="Translation factors"/>
    <property type="match status" value="1"/>
</dbReference>
<keyword evidence="3 11" id="KW-0285">Flavoprotein</keyword>
<dbReference type="SUPFAM" id="SSF52343">
    <property type="entry name" value="Ferredoxin reductase-like, C-terminal NADP-linked domain"/>
    <property type="match status" value="1"/>
</dbReference>
<comment type="pathway">
    <text evidence="11">Pyrimidine metabolism; UMP biosynthesis via de novo pathway; orotate from (S)-dihydroorotate (NAD(+) route): step 1/1.</text>
</comment>
<feature type="binding site" evidence="11 13">
    <location>
        <position position="236"/>
    </location>
    <ligand>
        <name>[2Fe-2S] cluster</name>
        <dbReference type="ChEBI" id="CHEBI:190135"/>
    </ligand>
</feature>
<accession>W0FR20</accession>
<dbReference type="GO" id="GO:0009055">
    <property type="term" value="F:electron transfer activity"/>
    <property type="evidence" value="ECO:0007669"/>
    <property type="project" value="UniProtKB-UniRule"/>
</dbReference>
<dbReference type="SUPFAM" id="SSF63380">
    <property type="entry name" value="Riboflavin synthase domain-like"/>
    <property type="match status" value="1"/>
</dbReference>
<dbReference type="EMBL" id="KC246829">
    <property type="protein sequence ID" value="AHF25302.1"/>
    <property type="molecule type" value="Genomic_DNA"/>
</dbReference>
<dbReference type="Gene3D" id="2.10.240.10">
    <property type="entry name" value="Dihydroorotate dehydrogenase, electron transfer subunit"/>
    <property type="match status" value="1"/>
</dbReference>
<feature type="domain" description="FAD-binding FR-type" evidence="14">
    <location>
        <begin position="8"/>
        <end position="103"/>
    </location>
</feature>
<name>W0FR20_9BACT</name>
<keyword evidence="2 11" id="KW-0813">Transport</keyword>
<evidence type="ECO:0000256" key="8">
    <source>
        <dbReference type="ARBA" id="ARBA00022982"/>
    </source>
</evidence>
<dbReference type="InterPro" id="IPR023455">
    <property type="entry name" value="Dihydroorotate_DHASE_ETsu"/>
</dbReference>
<comment type="caution">
    <text evidence="11">Lacks conserved residue(s) required for the propagation of feature annotation.</text>
</comment>
<feature type="binding site" evidence="11 12">
    <location>
        <begin position="77"/>
        <end position="78"/>
    </location>
    <ligand>
        <name>FAD</name>
        <dbReference type="ChEBI" id="CHEBI:57692"/>
    </ligand>
</feature>
<evidence type="ECO:0000256" key="12">
    <source>
        <dbReference type="PIRSR" id="PIRSR006816-1"/>
    </source>
</evidence>
<dbReference type="UniPathway" id="UPA00070">
    <property type="reaction ID" value="UER00945"/>
</dbReference>
<evidence type="ECO:0000256" key="7">
    <source>
        <dbReference type="ARBA" id="ARBA00022975"/>
    </source>
</evidence>
<evidence type="ECO:0000256" key="11">
    <source>
        <dbReference type="HAMAP-Rule" id="MF_01211"/>
    </source>
</evidence>
<dbReference type="CDD" id="cd06218">
    <property type="entry name" value="DHOD_e_trans"/>
    <property type="match status" value="1"/>
</dbReference>
<sequence>MNKERPIMRQQILTITENVPVTKTVYRMTLTGADLEQQAPGGFVNIRLDGLFLRRPISVYDSEPGRLTILYKTVGRGTEQMAGMKPGETLDVLTGLGNGYDLSKAGDRPLLLGGGVGVPPLYLLAKQLCAEGKTVRAVLGFNTAEEVFGEEEFKALGCGVTVTTADGSYGVKGFVTDALPEDYSYFYTCGPEPMLRAVYRTAITSGQFSFEERMGCGFGACMGCSCKTITGYKRICREGPVLEKEEILWDA</sequence>
<comment type="function">
    <text evidence="11">Responsible for channeling the electrons from the oxidation of dihydroorotate from the FMN redox center in the PyrD type B subunit to the ultimate electron acceptor NAD(+).</text>
</comment>
<keyword evidence="7 11" id="KW-0665">Pyrimidine biosynthesis</keyword>
<comment type="subunit">
    <text evidence="11">Heterotetramer of 2 PyrK and 2 PyrD type B subunits.</text>
</comment>
<comment type="similarity">
    <text evidence="1 11">Belongs to the PyrK family.</text>
</comment>
<protein>
    <recommendedName>
        <fullName evidence="11">Dihydroorotate dehydrogenase B (NAD(+)), electron transfer subunit</fullName>
    </recommendedName>
    <alternativeName>
        <fullName evidence="11">Dihydroorotate oxidase B, electron transfer subunit</fullName>
    </alternativeName>
</protein>
<keyword evidence="6 11" id="KW-0274">FAD</keyword>
<dbReference type="PROSITE" id="PS51384">
    <property type="entry name" value="FAD_FR"/>
    <property type="match status" value="1"/>
</dbReference>